<dbReference type="PANTHER" id="PTHR33778:SF4">
    <property type="entry name" value="PROTEIN SAPB"/>
    <property type="match status" value="1"/>
</dbReference>
<evidence type="ECO:0000256" key="2">
    <source>
        <dbReference type="ARBA" id="ARBA00009298"/>
    </source>
</evidence>
<feature type="transmembrane region" description="Helical" evidence="7">
    <location>
        <begin position="96"/>
        <end position="121"/>
    </location>
</feature>
<keyword evidence="3" id="KW-1003">Cell membrane</keyword>
<evidence type="ECO:0000256" key="3">
    <source>
        <dbReference type="ARBA" id="ARBA00022475"/>
    </source>
</evidence>
<organism evidence="9 10">
    <name type="scientific">Ammoniphilus resinae</name>
    <dbReference type="NCBI Taxonomy" id="861532"/>
    <lineage>
        <taxon>Bacteria</taxon>
        <taxon>Bacillati</taxon>
        <taxon>Bacillota</taxon>
        <taxon>Bacilli</taxon>
        <taxon>Bacillales</taxon>
        <taxon>Paenibacillaceae</taxon>
        <taxon>Aneurinibacillus group</taxon>
        <taxon>Ammoniphilus</taxon>
    </lineage>
</organism>
<evidence type="ECO:0000313" key="9">
    <source>
        <dbReference type="EMBL" id="MBP1933938.1"/>
    </source>
</evidence>
<dbReference type="RefSeq" id="WP_209811951.1">
    <property type="nucleotide sequence ID" value="NZ_JAGGKT010000014.1"/>
</dbReference>
<comment type="similarity">
    <text evidence="2">Belongs to the MgtC/SapB family.</text>
</comment>
<dbReference type="PRINTS" id="PR01837">
    <property type="entry name" value="MGTCSAPBPROT"/>
</dbReference>
<evidence type="ECO:0000256" key="1">
    <source>
        <dbReference type="ARBA" id="ARBA00004651"/>
    </source>
</evidence>
<proteinExistence type="inferred from homology"/>
<dbReference type="InterPro" id="IPR049177">
    <property type="entry name" value="MgtC_SapB_SrpB_YhiD_N"/>
</dbReference>
<dbReference type="Pfam" id="PF02308">
    <property type="entry name" value="MgtC"/>
    <property type="match status" value="1"/>
</dbReference>
<dbReference type="PANTHER" id="PTHR33778">
    <property type="entry name" value="PROTEIN MGTC"/>
    <property type="match status" value="1"/>
</dbReference>
<sequence>MFMVNSIILIKLAVSVVLGMVIGLERELRKKPLGLKTSLVICVSSCLLTIVSIESADRFAVPYVHVMDPMRLAAQIVSGVGFLGAGVILRKSNDVIMGLTTAAMIWAASGLGIAAGAGFFIEASVGLLLIIISVELLPRILKIIGPKALSEKEIRLDLIMEKADNRIIEVMDQIKAKGIKIKNIRIRDLGHEPEKKETHRVNLIITVNEKRFTADVYHDIRDIDGIISIDIENL</sequence>
<reference evidence="9 10" key="1">
    <citation type="submission" date="2021-03" db="EMBL/GenBank/DDBJ databases">
        <title>Genomic Encyclopedia of Type Strains, Phase IV (KMG-IV): sequencing the most valuable type-strain genomes for metagenomic binning, comparative biology and taxonomic classification.</title>
        <authorList>
            <person name="Goeker M."/>
        </authorList>
    </citation>
    <scope>NUCLEOTIDE SEQUENCE [LARGE SCALE GENOMIC DNA]</scope>
    <source>
        <strain evidence="9 10">DSM 24738</strain>
    </source>
</reference>
<accession>A0ABS4GUK4</accession>
<dbReference type="InterPro" id="IPR003416">
    <property type="entry name" value="MgtC/SapB/SrpB/YhiD_fam"/>
</dbReference>
<keyword evidence="5 7" id="KW-1133">Transmembrane helix</keyword>
<keyword evidence="4 7" id="KW-0812">Transmembrane</keyword>
<keyword evidence="6 7" id="KW-0472">Membrane</keyword>
<evidence type="ECO:0000259" key="8">
    <source>
        <dbReference type="Pfam" id="PF02308"/>
    </source>
</evidence>
<feature type="transmembrane region" description="Helical" evidence="7">
    <location>
        <begin position="72"/>
        <end position="89"/>
    </location>
</feature>
<dbReference type="Proteomes" id="UP001519343">
    <property type="component" value="Unassembled WGS sequence"/>
</dbReference>
<gene>
    <name evidence="9" type="ORF">J2Z37_003955</name>
</gene>
<feature type="domain" description="MgtC/SapB/SrpB/YhiD N-terminal" evidence="8">
    <location>
        <begin position="12"/>
        <end position="140"/>
    </location>
</feature>
<evidence type="ECO:0000256" key="6">
    <source>
        <dbReference type="ARBA" id="ARBA00023136"/>
    </source>
</evidence>
<comment type="subcellular location">
    <subcellularLocation>
        <location evidence="1">Cell membrane</location>
        <topology evidence="1">Multi-pass membrane protein</topology>
    </subcellularLocation>
</comment>
<keyword evidence="10" id="KW-1185">Reference proteome</keyword>
<feature type="transmembrane region" description="Helical" evidence="7">
    <location>
        <begin position="6"/>
        <end position="24"/>
    </location>
</feature>
<evidence type="ECO:0000313" key="10">
    <source>
        <dbReference type="Proteomes" id="UP001519343"/>
    </source>
</evidence>
<comment type="caution">
    <text evidence="9">The sequence shown here is derived from an EMBL/GenBank/DDBJ whole genome shotgun (WGS) entry which is preliminary data.</text>
</comment>
<evidence type="ECO:0000256" key="4">
    <source>
        <dbReference type="ARBA" id="ARBA00022692"/>
    </source>
</evidence>
<dbReference type="EMBL" id="JAGGKT010000014">
    <property type="protein sequence ID" value="MBP1933938.1"/>
    <property type="molecule type" value="Genomic_DNA"/>
</dbReference>
<evidence type="ECO:0000256" key="5">
    <source>
        <dbReference type="ARBA" id="ARBA00022989"/>
    </source>
</evidence>
<name>A0ABS4GUK4_9BACL</name>
<evidence type="ECO:0000256" key="7">
    <source>
        <dbReference type="SAM" id="Phobius"/>
    </source>
</evidence>
<protein>
    <submittedName>
        <fullName evidence="9">Mg2+ transporter-C (MgtC) family protein</fullName>
    </submittedName>
</protein>